<sequence>MRIRIASIITSTLFAFSCATTVGPASGWNDIVYPGFDKEVVHLSASNAIDCGYFDLSFQSQKLRNDTLEKQFNCVIAAKSEGNSFKAGYTWVPSDSKLTKVFISHSSGVYIKTVDVLLDGSGAEMNSQLCGEVHFDIGLLVVDASDCDVLAK</sequence>
<organism evidence="2 3">
    <name type="scientific">Marinagarivorans cellulosilyticus</name>
    <dbReference type="NCBI Taxonomy" id="2721545"/>
    <lineage>
        <taxon>Bacteria</taxon>
        <taxon>Pseudomonadati</taxon>
        <taxon>Pseudomonadota</taxon>
        <taxon>Gammaproteobacteria</taxon>
        <taxon>Cellvibrionales</taxon>
        <taxon>Cellvibrionaceae</taxon>
        <taxon>Marinagarivorans</taxon>
    </lineage>
</organism>
<keyword evidence="1" id="KW-0732">Signal</keyword>
<protein>
    <recommendedName>
        <fullName evidence="4">Lipoprotein</fullName>
    </recommendedName>
</protein>
<evidence type="ECO:0008006" key="4">
    <source>
        <dbReference type="Google" id="ProtNLM"/>
    </source>
</evidence>
<accession>A0AAN2BJ55</accession>
<evidence type="ECO:0000313" key="2">
    <source>
        <dbReference type="EMBL" id="BCD96571.1"/>
    </source>
</evidence>
<dbReference type="KEGG" id="marq:MARGE09_P0771"/>
<feature type="chain" id="PRO_5042884914" description="Lipoprotein" evidence="1">
    <location>
        <begin position="20"/>
        <end position="152"/>
    </location>
</feature>
<dbReference type="Proteomes" id="UP001320119">
    <property type="component" value="Chromosome"/>
</dbReference>
<dbReference type="EMBL" id="AP023086">
    <property type="protein sequence ID" value="BCD96571.1"/>
    <property type="molecule type" value="Genomic_DNA"/>
</dbReference>
<evidence type="ECO:0000313" key="3">
    <source>
        <dbReference type="Proteomes" id="UP001320119"/>
    </source>
</evidence>
<keyword evidence="3" id="KW-1185">Reference proteome</keyword>
<proteinExistence type="predicted"/>
<dbReference type="AlphaFoldDB" id="A0AAN2BJ55"/>
<name>A0AAN2BJ55_9GAMM</name>
<dbReference type="RefSeq" id="WP_236986066.1">
    <property type="nucleotide sequence ID" value="NZ_AP023086.1"/>
</dbReference>
<dbReference type="PROSITE" id="PS51257">
    <property type="entry name" value="PROKAR_LIPOPROTEIN"/>
    <property type="match status" value="1"/>
</dbReference>
<gene>
    <name evidence="2" type="ORF">MARGE09_P0771</name>
</gene>
<reference evidence="2 3" key="1">
    <citation type="journal article" date="2022" name="IScience">
        <title>An ultrasensitive nanofiber-based assay for enzymatic hydrolysis and deep-sea microbial degradation of cellulose.</title>
        <authorList>
            <person name="Tsudome M."/>
            <person name="Tachioka M."/>
            <person name="Miyazaki M."/>
            <person name="Uchimura K."/>
            <person name="Tsuda M."/>
            <person name="Takaki Y."/>
            <person name="Deguchi S."/>
        </authorList>
    </citation>
    <scope>NUCLEOTIDE SEQUENCE [LARGE SCALE GENOMIC DNA]</scope>
    <source>
        <strain evidence="2 3">GE09</strain>
    </source>
</reference>
<evidence type="ECO:0000256" key="1">
    <source>
        <dbReference type="SAM" id="SignalP"/>
    </source>
</evidence>
<feature type="signal peptide" evidence="1">
    <location>
        <begin position="1"/>
        <end position="19"/>
    </location>
</feature>